<dbReference type="EMBL" id="JBBHLL010000061">
    <property type="protein sequence ID" value="KAK7822020.1"/>
    <property type="molecule type" value="Genomic_DNA"/>
</dbReference>
<evidence type="ECO:0000256" key="6">
    <source>
        <dbReference type="ARBA" id="ARBA00031125"/>
    </source>
</evidence>
<evidence type="ECO:0000313" key="9">
    <source>
        <dbReference type="EMBL" id="KAK7822020.1"/>
    </source>
</evidence>
<dbReference type="PANTHER" id="PTHR11902">
    <property type="entry name" value="ENOLASE"/>
    <property type="match status" value="1"/>
</dbReference>
<evidence type="ECO:0000256" key="3">
    <source>
        <dbReference type="ARBA" id="ARBA00012058"/>
    </source>
</evidence>
<dbReference type="EC" id="4.2.1.11" evidence="3"/>
<dbReference type="Gene3D" id="3.20.20.120">
    <property type="entry name" value="Enolase-like C-terminal domain"/>
    <property type="match status" value="1"/>
</dbReference>
<evidence type="ECO:0000256" key="2">
    <source>
        <dbReference type="ARBA" id="ARBA00009604"/>
    </source>
</evidence>
<comment type="caution">
    <text evidence="9">The sequence shown here is derived from an EMBL/GenBank/DDBJ whole genome shotgun (WGS) entry which is preliminary data.</text>
</comment>
<organism evidence="9 10">
    <name type="scientific">Myodes glareolus</name>
    <name type="common">Bank vole</name>
    <name type="synonym">Clethrionomys glareolus</name>
    <dbReference type="NCBI Taxonomy" id="447135"/>
    <lineage>
        <taxon>Eukaryota</taxon>
        <taxon>Metazoa</taxon>
        <taxon>Chordata</taxon>
        <taxon>Craniata</taxon>
        <taxon>Vertebrata</taxon>
        <taxon>Euteleostomi</taxon>
        <taxon>Mammalia</taxon>
        <taxon>Eutheria</taxon>
        <taxon>Euarchontoglires</taxon>
        <taxon>Glires</taxon>
        <taxon>Rodentia</taxon>
        <taxon>Myomorpha</taxon>
        <taxon>Muroidea</taxon>
        <taxon>Cricetidae</taxon>
        <taxon>Arvicolinae</taxon>
        <taxon>Myodes</taxon>
    </lineage>
</organism>
<dbReference type="SUPFAM" id="SSF51604">
    <property type="entry name" value="Enolase C-terminal domain-like"/>
    <property type="match status" value="1"/>
</dbReference>
<evidence type="ECO:0000256" key="7">
    <source>
        <dbReference type="ARBA" id="ARBA00032132"/>
    </source>
</evidence>
<dbReference type="Pfam" id="PF00113">
    <property type="entry name" value="Enolase_C"/>
    <property type="match status" value="1"/>
</dbReference>
<dbReference type="GO" id="GO:0000015">
    <property type="term" value="C:phosphopyruvate hydratase complex"/>
    <property type="evidence" value="ECO:0007669"/>
    <property type="project" value="InterPro"/>
</dbReference>
<comment type="pathway">
    <text evidence="1">Carbohydrate degradation; glycolysis; pyruvate from D-glyceraldehyde 3-phosphate: step 4/5.</text>
</comment>
<dbReference type="PANTHER" id="PTHR11902:SF1">
    <property type="entry name" value="ENOLASE"/>
    <property type="match status" value="1"/>
</dbReference>
<gene>
    <name evidence="9" type="ORF">U0070_006569</name>
</gene>
<proteinExistence type="inferred from homology"/>
<reference evidence="9 10" key="1">
    <citation type="journal article" date="2023" name="bioRxiv">
        <title>Conserved and derived expression patterns and positive selection on dental genes reveal complex evolutionary context of ever-growing rodent molars.</title>
        <authorList>
            <person name="Calamari Z.T."/>
            <person name="Song A."/>
            <person name="Cohen E."/>
            <person name="Akter M."/>
            <person name="Roy R.D."/>
            <person name="Hallikas O."/>
            <person name="Christensen M.M."/>
            <person name="Li P."/>
            <person name="Marangoni P."/>
            <person name="Jernvall J."/>
            <person name="Klein O.D."/>
        </authorList>
    </citation>
    <scope>NUCLEOTIDE SEQUENCE [LARGE SCALE GENOMIC DNA]</scope>
    <source>
        <strain evidence="9">V071</strain>
    </source>
</reference>
<dbReference type="Proteomes" id="UP001488838">
    <property type="component" value="Unassembled WGS sequence"/>
</dbReference>
<evidence type="ECO:0000256" key="1">
    <source>
        <dbReference type="ARBA" id="ARBA00005031"/>
    </source>
</evidence>
<keyword evidence="10" id="KW-1185">Reference proteome</keyword>
<evidence type="ECO:0000256" key="5">
    <source>
        <dbReference type="ARBA" id="ARBA00023239"/>
    </source>
</evidence>
<dbReference type="SMART" id="SM01192">
    <property type="entry name" value="Enolase_C"/>
    <property type="match status" value="1"/>
</dbReference>
<comment type="similarity">
    <text evidence="2">Belongs to the enolase family.</text>
</comment>
<dbReference type="GO" id="GO:0004634">
    <property type="term" value="F:phosphopyruvate hydratase activity"/>
    <property type="evidence" value="ECO:0007669"/>
    <property type="project" value="UniProtKB-EC"/>
</dbReference>
<protein>
    <recommendedName>
        <fullName evidence="3">phosphopyruvate hydratase</fullName>
        <ecNumber evidence="3">4.2.1.11</ecNumber>
    </recommendedName>
    <alternativeName>
        <fullName evidence="6">2-phospho-D-glycerate hydro-lyase</fullName>
    </alternativeName>
    <alternativeName>
        <fullName evidence="7">2-phosphoglycerate dehydratase</fullName>
    </alternativeName>
</protein>
<dbReference type="GO" id="GO:0006096">
    <property type="term" value="P:glycolytic process"/>
    <property type="evidence" value="ECO:0007669"/>
    <property type="project" value="UniProtKB-KW"/>
</dbReference>
<dbReference type="GO" id="GO:0000287">
    <property type="term" value="F:magnesium ion binding"/>
    <property type="evidence" value="ECO:0007669"/>
    <property type="project" value="InterPro"/>
</dbReference>
<dbReference type="InterPro" id="IPR036849">
    <property type="entry name" value="Enolase-like_C_sf"/>
</dbReference>
<sequence>MPNIASPGISEATELRHNDETLCVGKGVSKAVEDISETIAPALKGIAIYCLIVDLAGSPEVTLWVPPFNVINGGSHADNKLAMQELMILSEGVSTFRESMRIGAEVYFNLKNVIKEKYGKNATNVGDVGRVVPNIPENKEALRLLKNAIGKTGYLDQAGIGMDVAASEFFRFGKHDLDFKSPYDSSRYITPD</sequence>
<dbReference type="InterPro" id="IPR020810">
    <property type="entry name" value="Enolase_C"/>
</dbReference>
<evidence type="ECO:0000256" key="4">
    <source>
        <dbReference type="ARBA" id="ARBA00023152"/>
    </source>
</evidence>
<evidence type="ECO:0000313" key="10">
    <source>
        <dbReference type="Proteomes" id="UP001488838"/>
    </source>
</evidence>
<dbReference type="AlphaFoldDB" id="A0AAW0J5H3"/>
<accession>A0AAW0J5H3</accession>
<dbReference type="InterPro" id="IPR029017">
    <property type="entry name" value="Enolase-like_N"/>
</dbReference>
<keyword evidence="5" id="KW-0456">Lyase</keyword>
<evidence type="ECO:0000259" key="8">
    <source>
        <dbReference type="SMART" id="SM01192"/>
    </source>
</evidence>
<keyword evidence="4" id="KW-0324">Glycolysis</keyword>
<name>A0AAW0J5H3_MYOGA</name>
<dbReference type="InterPro" id="IPR000941">
    <property type="entry name" value="Enolase"/>
</dbReference>
<dbReference type="Gene3D" id="3.30.390.10">
    <property type="entry name" value="Enolase-like, N-terminal domain"/>
    <property type="match status" value="1"/>
</dbReference>
<feature type="domain" description="Enolase C-terminal TIM barrel" evidence="8">
    <location>
        <begin position="60"/>
        <end position="189"/>
    </location>
</feature>
<dbReference type="SUPFAM" id="SSF54826">
    <property type="entry name" value="Enolase N-terminal domain-like"/>
    <property type="match status" value="1"/>
</dbReference>